<evidence type="ECO:0000313" key="2">
    <source>
        <dbReference type="EMBL" id="EJK49547.1"/>
    </source>
</evidence>
<protein>
    <submittedName>
        <fullName evidence="2">Uncharacterized protein</fullName>
    </submittedName>
</protein>
<feature type="region of interest" description="Disordered" evidence="1">
    <location>
        <begin position="271"/>
        <end position="418"/>
    </location>
</feature>
<evidence type="ECO:0000256" key="1">
    <source>
        <dbReference type="SAM" id="MobiDB-lite"/>
    </source>
</evidence>
<feature type="compositionally biased region" description="Low complexity" evidence="1">
    <location>
        <begin position="375"/>
        <end position="389"/>
    </location>
</feature>
<feature type="compositionally biased region" description="Basic and acidic residues" evidence="1">
    <location>
        <begin position="46"/>
        <end position="56"/>
    </location>
</feature>
<sequence length="481" mass="52177">TALAIGSPRMNQKKTNQKTKKKKTDSKGRQNVGGRQGNGAPATAVCHDDTSDDRSLHSSVPAAGPRQETPSSASHENQLWPAASRHNSTHQGRGALVNGVGPRSAWGQTVERRLSLKILQLTTDLDQVQQRSVLDSALARRETEMLEWKMAGLRQENERLRIELSGCATVQVQPCYDVDDDLTVGASNCSGHALSDDAIARTGAPPSQPPQGDVDVIDPTVQGGIDSSILDTVSDTVRQPCVVTLSAPESEDVTVASRTDQGRATTTELDLGHAPSAAPLFDRGREHQSGATEESADLRRVHPTDRGRAAPGQLQDLASSTPPPTEAIRQTTSTDGLQDIEGLPKPKRKRRRGKRRRKGKGKTRRRPGHSLAIKSSSNDSVSSHTNVNSSHHRSTRSKDHSKSRRPARHPFKAVGTRRQQSLFKDAYTGYIPSSGFYYREVRLSPTCRPMFLEGGIFETCKGHKGSEPTRASRQGSILGTS</sequence>
<organism evidence="2 3">
    <name type="scientific">Thalassiosira oceanica</name>
    <name type="common">Marine diatom</name>
    <dbReference type="NCBI Taxonomy" id="159749"/>
    <lineage>
        <taxon>Eukaryota</taxon>
        <taxon>Sar</taxon>
        <taxon>Stramenopiles</taxon>
        <taxon>Ochrophyta</taxon>
        <taxon>Bacillariophyta</taxon>
        <taxon>Coscinodiscophyceae</taxon>
        <taxon>Thalassiosirophycidae</taxon>
        <taxon>Thalassiosirales</taxon>
        <taxon>Thalassiosiraceae</taxon>
        <taxon>Thalassiosira</taxon>
    </lineage>
</organism>
<accession>K0RS90</accession>
<keyword evidence="3" id="KW-1185">Reference proteome</keyword>
<feature type="compositionally biased region" description="Basic residues" evidence="1">
    <location>
        <begin position="390"/>
        <end position="411"/>
    </location>
</feature>
<gene>
    <name evidence="2" type="ORF">THAOC_31565</name>
</gene>
<dbReference type="AlphaFoldDB" id="K0RS90"/>
<feature type="non-terminal residue" evidence="2">
    <location>
        <position position="1"/>
    </location>
</feature>
<feature type="compositionally biased region" description="Basic residues" evidence="1">
    <location>
        <begin position="11"/>
        <end position="24"/>
    </location>
</feature>
<name>K0RS90_THAOC</name>
<feature type="compositionally biased region" description="Basic residues" evidence="1">
    <location>
        <begin position="345"/>
        <end position="368"/>
    </location>
</feature>
<comment type="caution">
    <text evidence="2">The sequence shown here is derived from an EMBL/GenBank/DDBJ whole genome shotgun (WGS) entry which is preliminary data.</text>
</comment>
<feature type="compositionally biased region" description="Basic and acidic residues" evidence="1">
    <location>
        <begin position="296"/>
        <end position="308"/>
    </location>
</feature>
<dbReference type="Proteomes" id="UP000266841">
    <property type="component" value="Unassembled WGS sequence"/>
</dbReference>
<proteinExistence type="predicted"/>
<dbReference type="EMBL" id="AGNL01044675">
    <property type="protein sequence ID" value="EJK49547.1"/>
    <property type="molecule type" value="Genomic_DNA"/>
</dbReference>
<evidence type="ECO:0000313" key="3">
    <source>
        <dbReference type="Proteomes" id="UP000266841"/>
    </source>
</evidence>
<reference evidence="2 3" key="1">
    <citation type="journal article" date="2012" name="Genome Biol.">
        <title>Genome and low-iron response of an oceanic diatom adapted to chronic iron limitation.</title>
        <authorList>
            <person name="Lommer M."/>
            <person name="Specht M."/>
            <person name="Roy A.S."/>
            <person name="Kraemer L."/>
            <person name="Andreson R."/>
            <person name="Gutowska M.A."/>
            <person name="Wolf J."/>
            <person name="Bergner S.V."/>
            <person name="Schilhabel M.B."/>
            <person name="Klostermeier U.C."/>
            <person name="Beiko R.G."/>
            <person name="Rosenstiel P."/>
            <person name="Hippler M."/>
            <person name="Laroche J."/>
        </authorList>
    </citation>
    <scope>NUCLEOTIDE SEQUENCE [LARGE SCALE GENOMIC DNA]</scope>
    <source>
        <strain evidence="2 3">CCMP1005</strain>
    </source>
</reference>
<feature type="compositionally biased region" description="Polar residues" evidence="1">
    <location>
        <begin position="68"/>
        <end position="77"/>
    </location>
</feature>
<feature type="region of interest" description="Disordered" evidence="1">
    <location>
        <begin position="1"/>
        <end position="104"/>
    </location>
</feature>